<organism evidence="1 2">
    <name type="scientific">Rubroshorea leprosula</name>
    <dbReference type="NCBI Taxonomy" id="152421"/>
    <lineage>
        <taxon>Eukaryota</taxon>
        <taxon>Viridiplantae</taxon>
        <taxon>Streptophyta</taxon>
        <taxon>Embryophyta</taxon>
        <taxon>Tracheophyta</taxon>
        <taxon>Spermatophyta</taxon>
        <taxon>Magnoliopsida</taxon>
        <taxon>eudicotyledons</taxon>
        <taxon>Gunneridae</taxon>
        <taxon>Pentapetalae</taxon>
        <taxon>rosids</taxon>
        <taxon>malvids</taxon>
        <taxon>Malvales</taxon>
        <taxon>Dipterocarpaceae</taxon>
        <taxon>Rubroshorea</taxon>
    </lineage>
</organism>
<protein>
    <submittedName>
        <fullName evidence="1">Uncharacterized protein</fullName>
    </submittedName>
</protein>
<reference evidence="1 2" key="1">
    <citation type="journal article" date="2021" name="Commun. Biol.">
        <title>The genome of Shorea leprosula (Dipterocarpaceae) highlights the ecological relevance of drought in aseasonal tropical rainforests.</title>
        <authorList>
            <person name="Ng K.K.S."/>
            <person name="Kobayashi M.J."/>
            <person name="Fawcett J.A."/>
            <person name="Hatakeyama M."/>
            <person name="Paape T."/>
            <person name="Ng C.H."/>
            <person name="Ang C.C."/>
            <person name="Tnah L.H."/>
            <person name="Lee C.T."/>
            <person name="Nishiyama T."/>
            <person name="Sese J."/>
            <person name="O'Brien M.J."/>
            <person name="Copetti D."/>
            <person name="Mohd Noor M.I."/>
            <person name="Ong R.C."/>
            <person name="Putra M."/>
            <person name="Sireger I.Z."/>
            <person name="Indrioko S."/>
            <person name="Kosugi Y."/>
            <person name="Izuno A."/>
            <person name="Isagi Y."/>
            <person name="Lee S.L."/>
            <person name="Shimizu K.K."/>
        </authorList>
    </citation>
    <scope>NUCLEOTIDE SEQUENCE [LARGE SCALE GENOMIC DNA]</scope>
    <source>
        <strain evidence="1">214</strain>
    </source>
</reference>
<dbReference type="AlphaFoldDB" id="A0AAV5MJZ0"/>
<dbReference type="EMBL" id="BPVZ01000320">
    <property type="protein sequence ID" value="GKV49798.1"/>
    <property type="molecule type" value="Genomic_DNA"/>
</dbReference>
<evidence type="ECO:0000313" key="2">
    <source>
        <dbReference type="Proteomes" id="UP001054252"/>
    </source>
</evidence>
<accession>A0AAV5MJZ0</accession>
<evidence type="ECO:0000313" key="1">
    <source>
        <dbReference type="EMBL" id="GKV49798.1"/>
    </source>
</evidence>
<sequence>MISFSPAIPFLSKNLPSSNFTPPLFKSDPLFRQNLSSQAFLLILLSSQNFSN</sequence>
<name>A0AAV5MJZ0_9ROSI</name>
<gene>
    <name evidence="1" type="ORF">SLEP1_g56528</name>
</gene>
<dbReference type="Proteomes" id="UP001054252">
    <property type="component" value="Unassembled WGS sequence"/>
</dbReference>
<keyword evidence="2" id="KW-1185">Reference proteome</keyword>
<comment type="caution">
    <text evidence="1">The sequence shown here is derived from an EMBL/GenBank/DDBJ whole genome shotgun (WGS) entry which is preliminary data.</text>
</comment>
<proteinExistence type="predicted"/>